<proteinExistence type="predicted"/>
<evidence type="ECO:0000256" key="1">
    <source>
        <dbReference type="SAM" id="MobiDB-lite"/>
    </source>
</evidence>
<reference evidence="2" key="1">
    <citation type="submission" date="2018-05" db="EMBL/GenBank/DDBJ databases">
        <authorList>
            <person name="Lanie J.A."/>
            <person name="Ng W.-L."/>
            <person name="Kazmierczak K.M."/>
            <person name="Andrzejewski T.M."/>
            <person name="Davidsen T.M."/>
            <person name="Wayne K.J."/>
            <person name="Tettelin H."/>
            <person name="Glass J.I."/>
            <person name="Rusch D."/>
            <person name="Podicherti R."/>
            <person name="Tsui H.-C.T."/>
            <person name="Winkler M.E."/>
        </authorList>
    </citation>
    <scope>NUCLEOTIDE SEQUENCE</scope>
</reference>
<sequence length="23" mass="2587">MVKPQILDAGLDSEETQLKNRSN</sequence>
<accession>A0A381QUN5</accession>
<feature type="region of interest" description="Disordered" evidence="1">
    <location>
        <begin position="1"/>
        <end position="23"/>
    </location>
</feature>
<evidence type="ECO:0000313" key="2">
    <source>
        <dbReference type="EMBL" id="SUZ83126.1"/>
    </source>
</evidence>
<dbReference type="EMBL" id="UINC01001537">
    <property type="protein sequence ID" value="SUZ83126.1"/>
    <property type="molecule type" value="Genomic_DNA"/>
</dbReference>
<dbReference type="AlphaFoldDB" id="A0A381QUN5"/>
<gene>
    <name evidence="2" type="ORF">METZ01_LOCUS35980</name>
</gene>
<protein>
    <submittedName>
        <fullName evidence="2">Uncharacterized protein</fullName>
    </submittedName>
</protein>
<name>A0A381QUN5_9ZZZZ</name>
<organism evidence="2">
    <name type="scientific">marine metagenome</name>
    <dbReference type="NCBI Taxonomy" id="408172"/>
    <lineage>
        <taxon>unclassified sequences</taxon>
        <taxon>metagenomes</taxon>
        <taxon>ecological metagenomes</taxon>
    </lineage>
</organism>